<dbReference type="GO" id="GO:0000166">
    <property type="term" value="F:nucleotide binding"/>
    <property type="evidence" value="ECO:0007669"/>
    <property type="project" value="InterPro"/>
</dbReference>
<sequence>MKPDKIIYSGSKIMYMYIGNKLNLRFLDSLNFLPGQLSKLPQLFELEELCKGFFPHKFNTKGNQNYSGRFPPPEDYGYETMSSARRKDFLLWYREKESETFHFQTEMLKYCRSDVDILRRACLKFRKLMLEVTHGIDPFDYVTIASVCMGIFKTLFLKEEHEREIINLRNNKSLWYPVTHINQKENILVDGSLIPAEELSNDEHLKLGGIRFGKSPIAVVPSNGYHTNTNFSKSSIQWLEWLMEKAKHKGSPIQIQHALNQGEFKVQGTNYRCDGYDRTNNTIYEYYGCAVHGCPVCFPNDRSFLTYPATKQSLEELYPLHHPKIITDGFSDISSYFGIAKIKVLPPRKLYHPVLPYTSNGKLKFPLCRTCADKESQTECGCDDEERSLIGTWCTPEIDLAIKKGYTIMKIYEVYHFDDSTLYDPIAKKGGLFTEYVNMFLKIKQEASGFPAECESEEEKLEYIRQYRLKEGIDLEYHKIKANKGLRNLGKICLNSFWGKFGQRIRLKQSKFIHESEAENLFKTLTDPRKEIYDFHIVAKDILQLEYYDDPLFLPNDIKTNIFLASFTTMWARLRLYEILDVLDRDVLYYDTDSVIFRCDDFGFNIVNFPWLDGDVPRLPSYGIYISQLIRYARACTDVLDFHNRNLQITKKLLGQGFRFHKLVKTFWKFYKNYDQLLLKFGPIQATEYITLGISQPAFYGDLINKIRRIKGRQHMYRKCVRVIKRLLYRGYDPNVTRRTLSLVLDQYTVLYERILKTCTLTDCDDGTP</sequence>
<comment type="similarity">
    <text evidence="1">Belongs to the DNA polymerase type-B family.</text>
</comment>
<keyword evidence="3" id="KW-0808">Transferase</keyword>
<dbReference type="InterPro" id="IPR036397">
    <property type="entry name" value="RNaseH_sf"/>
</dbReference>
<dbReference type="Gene3D" id="3.30.420.10">
    <property type="entry name" value="Ribonuclease H-like superfamily/Ribonuclease H"/>
    <property type="match status" value="1"/>
</dbReference>
<evidence type="ECO:0000256" key="3">
    <source>
        <dbReference type="ARBA" id="ARBA00022679"/>
    </source>
</evidence>
<dbReference type="Pfam" id="PF03175">
    <property type="entry name" value="DNA_pol_B_2"/>
    <property type="match status" value="1"/>
</dbReference>
<dbReference type="GO" id="GO:0006260">
    <property type="term" value="P:DNA replication"/>
    <property type="evidence" value="ECO:0007669"/>
    <property type="project" value="UniProtKB-KW"/>
</dbReference>
<dbReference type="Proteomes" id="UP001186944">
    <property type="component" value="Unassembled WGS sequence"/>
</dbReference>
<dbReference type="GO" id="GO:0003887">
    <property type="term" value="F:DNA-directed DNA polymerase activity"/>
    <property type="evidence" value="ECO:0007669"/>
    <property type="project" value="UniProtKB-KW"/>
</dbReference>
<keyword evidence="11" id="KW-1185">Reference proteome</keyword>
<dbReference type="PANTHER" id="PTHR33568:SF3">
    <property type="entry name" value="DNA-DIRECTED DNA POLYMERASE"/>
    <property type="match status" value="1"/>
</dbReference>
<dbReference type="InterPro" id="IPR023211">
    <property type="entry name" value="DNA_pol_palm_dom_sf"/>
</dbReference>
<keyword evidence="7" id="KW-0238">DNA-binding</keyword>
<dbReference type="InterPro" id="IPR043502">
    <property type="entry name" value="DNA/RNA_pol_sf"/>
</dbReference>
<accession>A0AA88YGT0</accession>
<dbReference type="EMBL" id="VSWD01000004">
    <property type="protein sequence ID" value="KAK3104555.1"/>
    <property type="molecule type" value="Genomic_DNA"/>
</dbReference>
<comment type="catalytic activity">
    <reaction evidence="8">
        <text>DNA(n) + a 2'-deoxyribonucleoside 5'-triphosphate = DNA(n+1) + diphosphate</text>
        <dbReference type="Rhea" id="RHEA:22508"/>
        <dbReference type="Rhea" id="RHEA-COMP:17339"/>
        <dbReference type="Rhea" id="RHEA-COMP:17340"/>
        <dbReference type="ChEBI" id="CHEBI:33019"/>
        <dbReference type="ChEBI" id="CHEBI:61560"/>
        <dbReference type="ChEBI" id="CHEBI:173112"/>
        <dbReference type="EC" id="2.7.7.7"/>
    </reaction>
</comment>
<dbReference type="InterPro" id="IPR004868">
    <property type="entry name" value="DNA-dir_DNA_pol_B_mt/vir"/>
</dbReference>
<keyword evidence="5" id="KW-0235">DNA replication</keyword>
<evidence type="ECO:0000256" key="7">
    <source>
        <dbReference type="ARBA" id="ARBA00023125"/>
    </source>
</evidence>
<keyword evidence="6" id="KW-0239">DNA-directed DNA polymerase</keyword>
<dbReference type="EC" id="2.7.7.7" evidence="2"/>
<evidence type="ECO:0000256" key="6">
    <source>
        <dbReference type="ARBA" id="ARBA00022932"/>
    </source>
</evidence>
<evidence type="ECO:0000256" key="2">
    <source>
        <dbReference type="ARBA" id="ARBA00012417"/>
    </source>
</evidence>
<evidence type="ECO:0000256" key="1">
    <source>
        <dbReference type="ARBA" id="ARBA00005755"/>
    </source>
</evidence>
<keyword evidence="4" id="KW-0548">Nucleotidyltransferase</keyword>
<dbReference type="SUPFAM" id="SSF53098">
    <property type="entry name" value="Ribonuclease H-like"/>
    <property type="match status" value="1"/>
</dbReference>
<reference evidence="10" key="1">
    <citation type="submission" date="2019-08" db="EMBL/GenBank/DDBJ databases">
        <title>The improved chromosome-level genome for the pearl oyster Pinctada fucata martensii using PacBio sequencing and Hi-C.</title>
        <authorList>
            <person name="Zheng Z."/>
        </authorList>
    </citation>
    <scope>NUCLEOTIDE SEQUENCE</scope>
    <source>
        <strain evidence="10">ZZ-2019</strain>
        <tissue evidence="10">Adductor muscle</tissue>
    </source>
</reference>
<dbReference type="GO" id="GO:0003677">
    <property type="term" value="F:DNA binding"/>
    <property type="evidence" value="ECO:0007669"/>
    <property type="project" value="UniProtKB-KW"/>
</dbReference>
<evidence type="ECO:0000313" key="10">
    <source>
        <dbReference type="EMBL" id="KAK3104555.1"/>
    </source>
</evidence>
<feature type="domain" description="DNA-directed DNA polymerase family B mitochondria/virus" evidence="9">
    <location>
        <begin position="5"/>
        <end position="165"/>
    </location>
</feature>
<proteinExistence type="inferred from homology"/>
<dbReference type="PANTHER" id="PTHR33568">
    <property type="entry name" value="DNA POLYMERASE"/>
    <property type="match status" value="1"/>
</dbReference>
<dbReference type="SUPFAM" id="SSF56672">
    <property type="entry name" value="DNA/RNA polymerases"/>
    <property type="match status" value="1"/>
</dbReference>
<evidence type="ECO:0000259" key="9">
    <source>
        <dbReference type="Pfam" id="PF03175"/>
    </source>
</evidence>
<evidence type="ECO:0000256" key="8">
    <source>
        <dbReference type="ARBA" id="ARBA00049244"/>
    </source>
</evidence>
<dbReference type="InterPro" id="IPR012337">
    <property type="entry name" value="RNaseH-like_sf"/>
</dbReference>
<evidence type="ECO:0000256" key="5">
    <source>
        <dbReference type="ARBA" id="ARBA00022705"/>
    </source>
</evidence>
<protein>
    <recommendedName>
        <fullName evidence="2">DNA-directed DNA polymerase</fullName>
        <ecNumber evidence="2">2.7.7.7</ecNumber>
    </recommendedName>
</protein>
<evidence type="ECO:0000256" key="4">
    <source>
        <dbReference type="ARBA" id="ARBA00022695"/>
    </source>
</evidence>
<comment type="caution">
    <text evidence="10">The sequence shown here is derived from an EMBL/GenBank/DDBJ whole genome shotgun (WGS) entry which is preliminary data.</text>
</comment>
<organism evidence="10 11">
    <name type="scientific">Pinctada imbricata</name>
    <name type="common">Atlantic pearl-oyster</name>
    <name type="synonym">Pinctada martensii</name>
    <dbReference type="NCBI Taxonomy" id="66713"/>
    <lineage>
        <taxon>Eukaryota</taxon>
        <taxon>Metazoa</taxon>
        <taxon>Spiralia</taxon>
        <taxon>Lophotrochozoa</taxon>
        <taxon>Mollusca</taxon>
        <taxon>Bivalvia</taxon>
        <taxon>Autobranchia</taxon>
        <taxon>Pteriomorphia</taxon>
        <taxon>Pterioida</taxon>
        <taxon>Pterioidea</taxon>
        <taxon>Pteriidae</taxon>
        <taxon>Pinctada</taxon>
    </lineage>
</organism>
<dbReference type="AlphaFoldDB" id="A0AA88YGT0"/>
<dbReference type="Gene3D" id="1.10.287.690">
    <property type="entry name" value="Helix hairpin bin"/>
    <property type="match status" value="1"/>
</dbReference>
<evidence type="ECO:0000313" key="11">
    <source>
        <dbReference type="Proteomes" id="UP001186944"/>
    </source>
</evidence>
<dbReference type="Gene3D" id="3.90.1600.10">
    <property type="entry name" value="Palm domain of DNA polymerase"/>
    <property type="match status" value="1"/>
</dbReference>
<name>A0AA88YGT0_PINIB</name>
<gene>
    <name evidence="10" type="ORF">FSP39_004928</name>
</gene>